<dbReference type="EMBL" id="FNUT01000018">
    <property type="protein sequence ID" value="SEG74979.1"/>
    <property type="molecule type" value="Genomic_DNA"/>
</dbReference>
<gene>
    <name evidence="3" type="ORF">SAMN05421877_11822</name>
</gene>
<protein>
    <submittedName>
        <fullName evidence="3">Glycerophosphoryl diester phosphodiesterase</fullName>
    </submittedName>
</protein>
<dbReference type="PROSITE" id="PS51704">
    <property type="entry name" value="GP_PDE"/>
    <property type="match status" value="1"/>
</dbReference>
<keyword evidence="1" id="KW-0732">Signal</keyword>
<feature type="domain" description="GP-PDE" evidence="2">
    <location>
        <begin position="22"/>
        <end position="251"/>
    </location>
</feature>
<feature type="chain" id="PRO_5009295081" evidence="1">
    <location>
        <begin position="21"/>
        <end position="253"/>
    </location>
</feature>
<dbReference type="PANTHER" id="PTHR46211">
    <property type="entry name" value="GLYCEROPHOSPHORYL DIESTER PHOSPHODIESTERASE"/>
    <property type="match status" value="1"/>
</dbReference>
<dbReference type="GO" id="GO:0006629">
    <property type="term" value="P:lipid metabolic process"/>
    <property type="evidence" value="ECO:0007669"/>
    <property type="project" value="InterPro"/>
</dbReference>
<organism evidence="3 4">
    <name type="scientific">Sphingobacterium lactis</name>
    <dbReference type="NCBI Taxonomy" id="797291"/>
    <lineage>
        <taxon>Bacteria</taxon>
        <taxon>Pseudomonadati</taxon>
        <taxon>Bacteroidota</taxon>
        <taxon>Sphingobacteriia</taxon>
        <taxon>Sphingobacteriales</taxon>
        <taxon>Sphingobacteriaceae</taxon>
        <taxon>Sphingobacterium</taxon>
    </lineage>
</organism>
<evidence type="ECO:0000313" key="3">
    <source>
        <dbReference type="EMBL" id="SEG74979.1"/>
    </source>
</evidence>
<dbReference type="OrthoDB" id="9776255at2"/>
<keyword evidence="4" id="KW-1185">Reference proteome</keyword>
<accession>A0A1H6CPR5</accession>
<evidence type="ECO:0000256" key="1">
    <source>
        <dbReference type="SAM" id="SignalP"/>
    </source>
</evidence>
<dbReference type="AlphaFoldDB" id="A0A1H6CPR5"/>
<dbReference type="SUPFAM" id="SSF51695">
    <property type="entry name" value="PLC-like phosphodiesterases"/>
    <property type="match status" value="1"/>
</dbReference>
<feature type="signal peptide" evidence="1">
    <location>
        <begin position="1"/>
        <end position="20"/>
    </location>
</feature>
<dbReference type="InterPro" id="IPR030395">
    <property type="entry name" value="GP_PDE_dom"/>
</dbReference>
<dbReference type="InterPro" id="IPR017946">
    <property type="entry name" value="PLC-like_Pdiesterase_TIM-brl"/>
</dbReference>
<dbReference type="Gene3D" id="3.20.20.190">
    <property type="entry name" value="Phosphatidylinositol (PI) phosphodiesterase"/>
    <property type="match status" value="1"/>
</dbReference>
<dbReference type="GO" id="GO:0008081">
    <property type="term" value="F:phosphoric diester hydrolase activity"/>
    <property type="evidence" value="ECO:0007669"/>
    <property type="project" value="InterPro"/>
</dbReference>
<proteinExistence type="predicted"/>
<sequence length="253" mass="28998">MKKTLLIVMMTVVAHVGLNAQTSIIAHRGAWKNTKVPQNSIASLDAAIQQGVWGTEFDVHLTKDDVLVVNHDHDFHGLDIEQLTYKELLAKKHDNGESIPTVEEYLKEGLKQKNTKLIYELKTSEISKERTMKTVELSLAIVKKMKAEALVEFIAFDWDACLKFRELDKTVKVHYLNGDKTPAEVKAANLDGIDYHFSLFKKNPTWVQDFKNLNLKTNAWTVNKEEDMQFLIDQKIDYITTDEPELLKTVLKK</sequence>
<reference evidence="4" key="1">
    <citation type="submission" date="2016-10" db="EMBL/GenBank/DDBJ databases">
        <authorList>
            <person name="Varghese N."/>
            <person name="Submissions S."/>
        </authorList>
    </citation>
    <scope>NUCLEOTIDE SEQUENCE [LARGE SCALE GENOMIC DNA]</scope>
    <source>
        <strain evidence="4">DSM 22361</strain>
    </source>
</reference>
<dbReference type="Proteomes" id="UP000236731">
    <property type="component" value="Unassembled WGS sequence"/>
</dbReference>
<name>A0A1H6CPR5_9SPHI</name>
<dbReference type="PANTHER" id="PTHR46211:SF1">
    <property type="entry name" value="GLYCEROPHOSPHODIESTER PHOSPHODIESTERASE, CYTOPLASMIC"/>
    <property type="match status" value="1"/>
</dbReference>
<dbReference type="RefSeq" id="WP_103907943.1">
    <property type="nucleotide sequence ID" value="NZ_CP049246.1"/>
</dbReference>
<evidence type="ECO:0000313" key="4">
    <source>
        <dbReference type="Proteomes" id="UP000236731"/>
    </source>
</evidence>
<evidence type="ECO:0000259" key="2">
    <source>
        <dbReference type="PROSITE" id="PS51704"/>
    </source>
</evidence>
<dbReference type="Pfam" id="PF03009">
    <property type="entry name" value="GDPD"/>
    <property type="match status" value="1"/>
</dbReference>